<feature type="transmembrane region" description="Helical" evidence="2">
    <location>
        <begin position="139"/>
        <end position="158"/>
    </location>
</feature>
<feature type="transmembrane region" description="Helical" evidence="2">
    <location>
        <begin position="233"/>
        <end position="253"/>
    </location>
</feature>
<keyword evidence="2" id="KW-0812">Transmembrane</keyword>
<dbReference type="Pfam" id="PF11992">
    <property type="entry name" value="TgpA_N"/>
    <property type="match status" value="1"/>
</dbReference>
<feature type="domain" description="Protein-glutamine gamma-glutamyltransferase TgpA N-terminal" evidence="4">
    <location>
        <begin position="27"/>
        <end position="412"/>
    </location>
</feature>
<dbReference type="RefSeq" id="WP_160161440.1">
    <property type="nucleotide sequence ID" value="NZ_BIFH01000019.1"/>
</dbReference>
<gene>
    <name evidence="5" type="ORF">EHYA_03554</name>
</gene>
<organism evidence="5 6">
    <name type="scientific">Embleya hyalina</name>
    <dbReference type="NCBI Taxonomy" id="516124"/>
    <lineage>
        <taxon>Bacteria</taxon>
        <taxon>Bacillati</taxon>
        <taxon>Actinomycetota</taxon>
        <taxon>Actinomycetes</taxon>
        <taxon>Kitasatosporales</taxon>
        <taxon>Streptomycetaceae</taxon>
        <taxon>Embleya</taxon>
    </lineage>
</organism>
<dbReference type="OrthoDB" id="9804023at2"/>
<dbReference type="Proteomes" id="UP000286931">
    <property type="component" value="Unassembled WGS sequence"/>
</dbReference>
<dbReference type="SUPFAM" id="SSF54001">
    <property type="entry name" value="Cysteine proteinases"/>
    <property type="match status" value="1"/>
</dbReference>
<feature type="transmembrane region" description="Helical" evidence="2">
    <location>
        <begin position="44"/>
        <end position="64"/>
    </location>
</feature>
<accession>A0A401YMM7</accession>
<evidence type="ECO:0000313" key="6">
    <source>
        <dbReference type="Proteomes" id="UP000286931"/>
    </source>
</evidence>
<feature type="compositionally biased region" description="Basic and acidic residues" evidence="1">
    <location>
        <begin position="758"/>
        <end position="773"/>
    </location>
</feature>
<dbReference type="InterPro" id="IPR038765">
    <property type="entry name" value="Papain-like_cys_pep_sf"/>
</dbReference>
<keyword evidence="2" id="KW-0472">Membrane</keyword>
<keyword evidence="2" id="KW-1133">Transmembrane helix</keyword>
<feature type="transmembrane region" description="Helical" evidence="2">
    <location>
        <begin position="76"/>
        <end position="97"/>
    </location>
</feature>
<dbReference type="PROSITE" id="PS51257">
    <property type="entry name" value="PROKAR_LIPOPROTEIN"/>
    <property type="match status" value="1"/>
</dbReference>
<proteinExistence type="predicted"/>
<feature type="transmembrane region" description="Helical" evidence="2">
    <location>
        <begin position="606"/>
        <end position="632"/>
    </location>
</feature>
<evidence type="ECO:0000256" key="1">
    <source>
        <dbReference type="SAM" id="MobiDB-lite"/>
    </source>
</evidence>
<dbReference type="InterPro" id="IPR002931">
    <property type="entry name" value="Transglutaminase-like"/>
</dbReference>
<protein>
    <submittedName>
        <fullName evidence="5">Transglutaminase</fullName>
    </submittedName>
</protein>
<keyword evidence="6" id="KW-1185">Reference proteome</keyword>
<feature type="transmembrane region" description="Helical" evidence="2">
    <location>
        <begin position="189"/>
        <end position="206"/>
    </location>
</feature>
<dbReference type="EMBL" id="BIFH01000019">
    <property type="protein sequence ID" value="GCD95870.1"/>
    <property type="molecule type" value="Genomic_DNA"/>
</dbReference>
<feature type="domain" description="Transglutaminase-like" evidence="3">
    <location>
        <begin position="439"/>
        <end position="554"/>
    </location>
</feature>
<evidence type="ECO:0000313" key="5">
    <source>
        <dbReference type="EMBL" id="GCD95870.1"/>
    </source>
</evidence>
<name>A0A401YMM7_9ACTN</name>
<feature type="region of interest" description="Disordered" evidence="1">
    <location>
        <begin position="558"/>
        <end position="596"/>
    </location>
</feature>
<dbReference type="PANTHER" id="PTHR42736">
    <property type="entry name" value="PROTEIN-GLUTAMINE GAMMA-GLUTAMYLTRANSFERASE"/>
    <property type="match status" value="1"/>
</dbReference>
<dbReference type="PANTHER" id="PTHR42736:SF1">
    <property type="entry name" value="PROTEIN-GLUTAMINE GAMMA-GLUTAMYLTRANSFERASE"/>
    <property type="match status" value="1"/>
</dbReference>
<feature type="transmembrane region" description="Helical" evidence="2">
    <location>
        <begin position="12"/>
        <end position="38"/>
    </location>
</feature>
<feature type="compositionally biased region" description="Pro residues" evidence="1">
    <location>
        <begin position="578"/>
        <end position="587"/>
    </location>
</feature>
<sequence length="784" mass="84127">MNRRADRPGVASWSWSSAGAIGFSLLATIAACGVYGGFFDGDGYRPPLAAASLSGALTGWLLFVCRSRWSRWRGGLAGAGVVGSGLLTLIVVVRTMGDHDEPRSGSPILREGTAFTHDLTGGWARMLTVMLPADVDADLLTTPAVVTWLSAFCAATLALRPTTRLAAGLPPLVAFGIALLLVAPEPGTYLMPATILAGAVGLLLIGRAPGTPFVRATSQGADQSVTRARRVRAVAYLALVLASALAAGALIPAPVEHERLDPRRWYAPRVELPDAATPLARIVAERQEKPARPLFTVSLRGPGAARVQRVRSVTLEEYDGSVWRTHQTFTATTGTIPVDPALASDASVTARVFLHQFAGPFLPTVGNTTHVVMRGEDTEGRLAMGAESGSLLLPNVSSTHGEYELTARIPSPVDDQPRVGADVAAYTPPPDTPDALAETARNHVANRDTPRARLAALQEYVRSLPEDDQAPPGTTYRQLVDLTGTSPDIATGGNVAQHAALLAVLARSQGFSARVAVGYRLRPPVGGSTTVTTADATTWVEIRTERFGWVAFDAEGRTTVPPRTTREPVPPSTRVVPPSAPPSPPSAGPGASSRNGYPSSHAVTRVLIATMWLLVASAVAGIGSAALAVSALKARRKRVRRRARCPRDRILGAWLEVRDCHTDRGLVLPTGATALELVAHLREMPLRIDRPDRRAYLEAFEQMAAMISDVVYSDDPVEPRRVARAWTLERDIRYRLLPRRRSRIRVRLTPRSLRRLPRAHDGRRGRHRTDEPLTARPDPSTGVP</sequence>
<dbReference type="InterPro" id="IPR052901">
    <property type="entry name" value="Bact_TGase-like"/>
</dbReference>
<evidence type="ECO:0000259" key="4">
    <source>
        <dbReference type="Pfam" id="PF11992"/>
    </source>
</evidence>
<feature type="transmembrane region" description="Helical" evidence="2">
    <location>
        <begin position="165"/>
        <end position="183"/>
    </location>
</feature>
<reference evidence="5 6" key="1">
    <citation type="submission" date="2018-12" db="EMBL/GenBank/DDBJ databases">
        <title>Draft genome sequence of Embleya hyalina NBRC 13850T.</title>
        <authorList>
            <person name="Komaki H."/>
            <person name="Hosoyama A."/>
            <person name="Kimura A."/>
            <person name="Ichikawa N."/>
            <person name="Tamura T."/>
        </authorList>
    </citation>
    <scope>NUCLEOTIDE SEQUENCE [LARGE SCALE GENOMIC DNA]</scope>
    <source>
        <strain evidence="5 6">NBRC 13850</strain>
    </source>
</reference>
<evidence type="ECO:0000259" key="3">
    <source>
        <dbReference type="Pfam" id="PF01841"/>
    </source>
</evidence>
<dbReference type="InterPro" id="IPR021878">
    <property type="entry name" value="TgpA_N"/>
</dbReference>
<feature type="region of interest" description="Disordered" evidence="1">
    <location>
        <begin position="755"/>
        <end position="784"/>
    </location>
</feature>
<evidence type="ECO:0000256" key="2">
    <source>
        <dbReference type="SAM" id="Phobius"/>
    </source>
</evidence>
<dbReference type="Gene3D" id="3.10.620.30">
    <property type="match status" value="1"/>
</dbReference>
<dbReference type="Pfam" id="PF01841">
    <property type="entry name" value="Transglut_core"/>
    <property type="match status" value="1"/>
</dbReference>
<comment type="caution">
    <text evidence="5">The sequence shown here is derived from an EMBL/GenBank/DDBJ whole genome shotgun (WGS) entry which is preliminary data.</text>
</comment>
<dbReference type="AlphaFoldDB" id="A0A401YMM7"/>